<evidence type="ECO:0000256" key="2">
    <source>
        <dbReference type="SAM" id="Coils"/>
    </source>
</evidence>
<dbReference type="InterPro" id="IPR000551">
    <property type="entry name" value="MerR-type_HTH_dom"/>
</dbReference>
<dbReference type="InterPro" id="IPR009061">
    <property type="entry name" value="DNA-bd_dom_put_sf"/>
</dbReference>
<reference evidence="4 5" key="1">
    <citation type="journal article" date="2014" name="BMC Genomics">
        <title>Comparison of environmental and isolate Sulfobacillus genomes reveals diverse carbon, sulfur, nitrogen, and hydrogen metabolisms.</title>
        <authorList>
            <person name="Justice N.B."/>
            <person name="Norman A."/>
            <person name="Brown C.T."/>
            <person name="Singh A."/>
            <person name="Thomas B.C."/>
            <person name="Banfield J.F."/>
        </authorList>
    </citation>
    <scope>NUCLEOTIDE SEQUENCE [LARGE SCALE GENOMIC DNA]</scope>
    <source>
        <strain evidence="4">AMDSBA1</strain>
    </source>
</reference>
<gene>
    <name evidence="4" type="ORF">C7B43_08605</name>
</gene>
<dbReference type="Proteomes" id="UP000242699">
    <property type="component" value="Unassembled WGS sequence"/>
</dbReference>
<keyword evidence="1" id="KW-0238">DNA-binding</keyword>
<dbReference type="AlphaFoldDB" id="A0A2T2X4H1"/>
<sequence>MSARQSRQGAKLYSISELSELYDITSRTLRHYEDMGLLLPERRGQQRFYRERDRVRLQLILRGRRLGFGLREIQEMLDLYDADPTEITQLQEVIRRGDAKLQELQSQVEELQTIIAEIIALRTKMERRLQKIKTGRQE</sequence>
<accession>A0A2T2X4H1</accession>
<dbReference type="PANTHER" id="PTHR30204">
    <property type="entry name" value="REDOX-CYCLING DRUG-SENSING TRANSCRIPTIONAL ACTIVATOR SOXR"/>
    <property type="match status" value="1"/>
</dbReference>
<dbReference type="GO" id="GO:0003677">
    <property type="term" value="F:DNA binding"/>
    <property type="evidence" value="ECO:0007669"/>
    <property type="project" value="UniProtKB-KW"/>
</dbReference>
<evidence type="ECO:0000259" key="3">
    <source>
        <dbReference type="PROSITE" id="PS50937"/>
    </source>
</evidence>
<dbReference type="GO" id="GO:0003700">
    <property type="term" value="F:DNA-binding transcription factor activity"/>
    <property type="evidence" value="ECO:0007669"/>
    <property type="project" value="InterPro"/>
</dbReference>
<dbReference type="InterPro" id="IPR047057">
    <property type="entry name" value="MerR_fam"/>
</dbReference>
<evidence type="ECO:0000256" key="1">
    <source>
        <dbReference type="ARBA" id="ARBA00023125"/>
    </source>
</evidence>
<dbReference type="SUPFAM" id="SSF46955">
    <property type="entry name" value="Putative DNA-binding domain"/>
    <property type="match status" value="1"/>
</dbReference>
<feature type="coiled-coil region" evidence="2">
    <location>
        <begin position="87"/>
        <end position="121"/>
    </location>
</feature>
<dbReference type="CDD" id="cd04776">
    <property type="entry name" value="HTH_GnyR"/>
    <property type="match status" value="1"/>
</dbReference>
<dbReference type="SMART" id="SM00422">
    <property type="entry name" value="HTH_MERR"/>
    <property type="match status" value="1"/>
</dbReference>
<protein>
    <submittedName>
        <fullName evidence="4">MerR family transcriptional regulator</fullName>
    </submittedName>
</protein>
<dbReference type="Gene3D" id="1.10.1660.10">
    <property type="match status" value="1"/>
</dbReference>
<dbReference type="PROSITE" id="PS50937">
    <property type="entry name" value="HTH_MERR_2"/>
    <property type="match status" value="1"/>
</dbReference>
<keyword evidence="2" id="KW-0175">Coiled coil</keyword>
<dbReference type="EMBL" id="PXYT01000016">
    <property type="protein sequence ID" value="PSR29391.1"/>
    <property type="molecule type" value="Genomic_DNA"/>
</dbReference>
<name>A0A2T2X4H1_9FIRM</name>
<dbReference type="Pfam" id="PF13411">
    <property type="entry name" value="MerR_1"/>
    <property type="match status" value="1"/>
</dbReference>
<dbReference type="PANTHER" id="PTHR30204:SF58">
    <property type="entry name" value="HTH-TYPE TRANSCRIPTIONAL REGULATOR YFMP"/>
    <property type="match status" value="1"/>
</dbReference>
<comment type="caution">
    <text evidence="4">The sequence shown here is derived from an EMBL/GenBank/DDBJ whole genome shotgun (WGS) entry which is preliminary data.</text>
</comment>
<evidence type="ECO:0000313" key="5">
    <source>
        <dbReference type="Proteomes" id="UP000242699"/>
    </source>
</evidence>
<organism evidence="4 5">
    <name type="scientific">Sulfobacillus benefaciens</name>
    <dbReference type="NCBI Taxonomy" id="453960"/>
    <lineage>
        <taxon>Bacteria</taxon>
        <taxon>Bacillati</taxon>
        <taxon>Bacillota</taxon>
        <taxon>Clostridia</taxon>
        <taxon>Eubacteriales</taxon>
        <taxon>Clostridiales Family XVII. Incertae Sedis</taxon>
        <taxon>Sulfobacillus</taxon>
    </lineage>
</organism>
<proteinExistence type="predicted"/>
<feature type="domain" description="HTH merR-type" evidence="3">
    <location>
        <begin position="12"/>
        <end position="79"/>
    </location>
</feature>
<evidence type="ECO:0000313" key="4">
    <source>
        <dbReference type="EMBL" id="PSR29391.1"/>
    </source>
</evidence>